<evidence type="ECO:0000256" key="4">
    <source>
        <dbReference type="ARBA" id="ARBA00022825"/>
    </source>
</evidence>
<dbReference type="PROSITE" id="PS00138">
    <property type="entry name" value="SUBTILASE_SER"/>
    <property type="match status" value="1"/>
</dbReference>
<comment type="caution">
    <text evidence="11">The sequence shown here is derived from an EMBL/GenBank/DDBJ whole genome shotgun (WGS) entry which is preliminary data.</text>
</comment>
<dbReference type="PROSITE" id="PS00136">
    <property type="entry name" value="SUBTILASE_ASP"/>
    <property type="match status" value="1"/>
</dbReference>
<keyword evidence="12" id="KW-1185">Reference proteome</keyword>
<sequence>MRLRVAATVAVAAVLVALLPGTAQADEIRDGQWYLDALGIHDAHELSQGAGVTIGVIDTGVDPNHPDLEGQVISGTSLAENAPGDGLEDEYGHGTAVSSVLVGNDDANGVLGIAPKAKIISVNIFEPGAKTSDPHLMEPAIEWLVDQGVDVISTSAGGSGGSAIQYATDHGVPVVGAAGNRFQDWGLGEHEVSGTNDPGGQSGAIPVSGTTIDGEFWDRGLDLSGAAPQPRYGLSAPAVDIPIALPGGEYDVVNGTSFSAPIVAGTLALIRSAYPDLDYTTWIARLLETVDDKGPEGYDVEYGWGIVNPLAALTEDVAYEDEYTSINSPSADRLPLDQQGDDISPPGNPDGDATPTPPSDSSDAALDGDTGMSVLWLPITLAAAIILAGTIAITVVVHRGRRRTALDSSEFQAPVPPR</sequence>
<dbReference type="Gene3D" id="3.40.50.200">
    <property type="entry name" value="Peptidase S8/S53 domain"/>
    <property type="match status" value="1"/>
</dbReference>
<feature type="chain" id="PRO_5022002940" evidence="9">
    <location>
        <begin position="26"/>
        <end position="418"/>
    </location>
</feature>
<evidence type="ECO:0000256" key="1">
    <source>
        <dbReference type="ARBA" id="ARBA00011073"/>
    </source>
</evidence>
<feature type="active site" description="Charge relay system" evidence="5">
    <location>
        <position position="93"/>
    </location>
</feature>
<keyword evidence="8" id="KW-0812">Transmembrane</keyword>
<evidence type="ECO:0000256" key="3">
    <source>
        <dbReference type="ARBA" id="ARBA00022801"/>
    </source>
</evidence>
<dbReference type="InterPro" id="IPR015500">
    <property type="entry name" value="Peptidase_S8_subtilisin-rel"/>
</dbReference>
<feature type="active site" description="Charge relay system" evidence="5">
    <location>
        <position position="257"/>
    </location>
</feature>
<dbReference type="PANTHER" id="PTHR43806:SF11">
    <property type="entry name" value="CEREVISIN-RELATED"/>
    <property type="match status" value="1"/>
</dbReference>
<evidence type="ECO:0000256" key="9">
    <source>
        <dbReference type="SAM" id="SignalP"/>
    </source>
</evidence>
<dbReference type="PROSITE" id="PS00137">
    <property type="entry name" value="SUBTILASE_HIS"/>
    <property type="match status" value="1"/>
</dbReference>
<dbReference type="InterPro" id="IPR000209">
    <property type="entry name" value="Peptidase_S8/S53_dom"/>
</dbReference>
<dbReference type="GO" id="GO:0006508">
    <property type="term" value="P:proteolysis"/>
    <property type="evidence" value="ECO:0007669"/>
    <property type="project" value="UniProtKB-KW"/>
</dbReference>
<feature type="active site" description="Charge relay system" evidence="5">
    <location>
        <position position="58"/>
    </location>
</feature>
<dbReference type="InterPro" id="IPR023827">
    <property type="entry name" value="Peptidase_S8_Asp-AS"/>
</dbReference>
<keyword evidence="8" id="KW-0472">Membrane</keyword>
<evidence type="ECO:0000313" key="12">
    <source>
        <dbReference type="Proteomes" id="UP000321617"/>
    </source>
</evidence>
<dbReference type="OrthoDB" id="9798386at2"/>
<evidence type="ECO:0000256" key="8">
    <source>
        <dbReference type="SAM" id="Phobius"/>
    </source>
</evidence>
<dbReference type="InterPro" id="IPR022398">
    <property type="entry name" value="Peptidase_S8_His-AS"/>
</dbReference>
<dbReference type="PANTHER" id="PTHR43806">
    <property type="entry name" value="PEPTIDASE S8"/>
    <property type="match status" value="1"/>
</dbReference>
<evidence type="ECO:0000256" key="6">
    <source>
        <dbReference type="RuleBase" id="RU003355"/>
    </source>
</evidence>
<evidence type="ECO:0000313" key="11">
    <source>
        <dbReference type="EMBL" id="TWJ10679.1"/>
    </source>
</evidence>
<name>A0A562UYI4_9ACTN</name>
<keyword evidence="2 5" id="KW-0645">Protease</keyword>
<feature type="signal peptide" evidence="9">
    <location>
        <begin position="1"/>
        <end position="25"/>
    </location>
</feature>
<dbReference type="Pfam" id="PF00082">
    <property type="entry name" value="Peptidase_S8"/>
    <property type="match status" value="1"/>
</dbReference>
<accession>A0A562UYI4</accession>
<organism evidence="11 12">
    <name type="scientific">Stackebrandtia albiflava</name>
    <dbReference type="NCBI Taxonomy" id="406432"/>
    <lineage>
        <taxon>Bacteria</taxon>
        <taxon>Bacillati</taxon>
        <taxon>Actinomycetota</taxon>
        <taxon>Actinomycetes</taxon>
        <taxon>Glycomycetales</taxon>
        <taxon>Glycomycetaceae</taxon>
        <taxon>Stackebrandtia</taxon>
    </lineage>
</organism>
<feature type="region of interest" description="Disordered" evidence="7">
    <location>
        <begin position="327"/>
        <end position="367"/>
    </location>
</feature>
<dbReference type="InterPro" id="IPR050131">
    <property type="entry name" value="Peptidase_S8_subtilisin-like"/>
</dbReference>
<dbReference type="Proteomes" id="UP000321617">
    <property type="component" value="Unassembled WGS sequence"/>
</dbReference>
<keyword evidence="3 5" id="KW-0378">Hydrolase</keyword>
<evidence type="ECO:0000256" key="5">
    <source>
        <dbReference type="PROSITE-ProRule" id="PRU01240"/>
    </source>
</evidence>
<feature type="transmembrane region" description="Helical" evidence="8">
    <location>
        <begin position="375"/>
        <end position="397"/>
    </location>
</feature>
<evidence type="ECO:0000256" key="7">
    <source>
        <dbReference type="SAM" id="MobiDB-lite"/>
    </source>
</evidence>
<comment type="similarity">
    <text evidence="1 5 6">Belongs to the peptidase S8 family.</text>
</comment>
<gene>
    <name evidence="11" type="ORF">LX16_4099</name>
</gene>
<proteinExistence type="inferred from homology"/>
<keyword evidence="9" id="KW-0732">Signal</keyword>
<dbReference type="InterPro" id="IPR023828">
    <property type="entry name" value="Peptidase_S8_Ser-AS"/>
</dbReference>
<dbReference type="PROSITE" id="PS51892">
    <property type="entry name" value="SUBTILASE"/>
    <property type="match status" value="1"/>
</dbReference>
<protein>
    <submittedName>
        <fullName evidence="11">Subtilase family protein</fullName>
    </submittedName>
</protein>
<dbReference type="GO" id="GO:0004252">
    <property type="term" value="F:serine-type endopeptidase activity"/>
    <property type="evidence" value="ECO:0007669"/>
    <property type="project" value="UniProtKB-UniRule"/>
</dbReference>
<keyword evidence="4 5" id="KW-0720">Serine protease</keyword>
<evidence type="ECO:0000256" key="2">
    <source>
        <dbReference type="ARBA" id="ARBA00022670"/>
    </source>
</evidence>
<keyword evidence="8" id="KW-1133">Transmembrane helix</keyword>
<dbReference type="SUPFAM" id="SSF52743">
    <property type="entry name" value="Subtilisin-like"/>
    <property type="match status" value="1"/>
</dbReference>
<dbReference type="RefSeq" id="WP_147141512.1">
    <property type="nucleotide sequence ID" value="NZ_BAABIJ010000003.1"/>
</dbReference>
<feature type="domain" description="Peptidase S8/S53" evidence="10">
    <location>
        <begin position="49"/>
        <end position="305"/>
    </location>
</feature>
<dbReference type="AlphaFoldDB" id="A0A562UYI4"/>
<evidence type="ECO:0000259" key="10">
    <source>
        <dbReference type="Pfam" id="PF00082"/>
    </source>
</evidence>
<dbReference type="EMBL" id="VLLL01000007">
    <property type="protein sequence ID" value="TWJ10679.1"/>
    <property type="molecule type" value="Genomic_DNA"/>
</dbReference>
<dbReference type="PRINTS" id="PR00723">
    <property type="entry name" value="SUBTILISIN"/>
</dbReference>
<reference evidence="11 12" key="1">
    <citation type="journal article" date="2013" name="Stand. Genomic Sci.">
        <title>Genomic Encyclopedia of Type Strains, Phase I: The one thousand microbial genomes (KMG-I) project.</title>
        <authorList>
            <person name="Kyrpides N.C."/>
            <person name="Woyke T."/>
            <person name="Eisen J.A."/>
            <person name="Garrity G."/>
            <person name="Lilburn T.G."/>
            <person name="Beck B.J."/>
            <person name="Whitman W.B."/>
            <person name="Hugenholtz P."/>
            <person name="Klenk H.P."/>
        </authorList>
    </citation>
    <scope>NUCLEOTIDE SEQUENCE [LARGE SCALE GENOMIC DNA]</scope>
    <source>
        <strain evidence="11 12">DSM 45044</strain>
    </source>
</reference>
<dbReference type="InterPro" id="IPR036852">
    <property type="entry name" value="Peptidase_S8/S53_dom_sf"/>
</dbReference>